<feature type="compositionally biased region" description="Low complexity" evidence="1">
    <location>
        <begin position="437"/>
        <end position="486"/>
    </location>
</feature>
<evidence type="ECO:0000313" key="2">
    <source>
        <dbReference type="EMBL" id="GAA2817082.1"/>
    </source>
</evidence>
<comment type="caution">
    <text evidence="2">The sequence shown here is derived from an EMBL/GenBank/DDBJ whole genome shotgun (WGS) entry which is preliminary data.</text>
</comment>
<feature type="region of interest" description="Disordered" evidence="1">
    <location>
        <begin position="620"/>
        <end position="1175"/>
    </location>
</feature>
<feature type="compositionally biased region" description="Basic and acidic residues" evidence="1">
    <location>
        <begin position="1163"/>
        <end position="1173"/>
    </location>
</feature>
<feature type="compositionally biased region" description="Basic and acidic residues" evidence="1">
    <location>
        <begin position="733"/>
        <end position="758"/>
    </location>
</feature>
<feature type="compositionally biased region" description="Polar residues" evidence="1">
    <location>
        <begin position="797"/>
        <end position="807"/>
    </location>
</feature>
<keyword evidence="3" id="KW-1185">Reference proteome</keyword>
<dbReference type="RefSeq" id="WP_344685603.1">
    <property type="nucleotide sequence ID" value="NZ_BAAAUX010000031.1"/>
</dbReference>
<sequence length="1264" mass="131425">MAGSVQGSPPGGAALELLDPARQMRWRVPELALVLSDRAVAQARRTGDRAVRLRAEALALFATNRLGRGVSATGRAIGAVRDAESTGESDLAAELRVELAYCARSAGSHEVAVRVLRPVLDREQLEPLVRAHALLALAAALPAHRTDSERADALDEAERLYAAATELSRDTNRILRARVSTARAGHHRRQGQFLEAVATADGGLELLERLGDPAADSGEIHARLVLERVQSLLELGRSAEAVEAAADVLGRPVRAAAAGPSGWLRLALATRVYQPEGAHRLAVQVLNDGVAIAERHKLDGLLAETLGALSNIHERAEELTEALTALRRAYAADRRWRAAVHSARLRLLEEFPALVGADLPAPAYQQLPVQRRQPAPGPSTSTPHSRSQPGSAAQTPPASSGQFPEFGAARYQQLAEAGDAGRRPRRRRRKEPEAEPQEWPQASAAPSPASAAPSPASAAPSPAVESFSPAVESRAGAAESAPAPGSRAERRAAVERSVASEPRVASEARVANEARIAGESRVAGEHLADESRVAGESRMAGEHGVADQRRAAGEHRATRERSEPAERSSAGERPVAGEWSAAGVRSEAGVRSAAQTPTAGRPGGGLAAARLAAEQLSAVLMGGEPKAAPSAGPMPSAEPRTSAEQRPSAEPAPPSGPAPSARPASSARPAPSAASAEPAEPAPSRHRSGDTDWAGDSDWSGDSHVSDDSHRSGDSDIRDAARRLMATLTSRNTEQHEREAERFAKAQREAESSVRDDSAASYPAPAHPVSSYPASSYPASSHSAEQETELPDFPAYDQTSSAASSFSFPDEPTEPEVAAWPGWDRAPQEPSSLREPGSRGPSSAQESFGLREPLGSRESSGPQEPSSLHEPLGSQASLGSWEPSSPLEPSSSQDPARLQDPLGLRAPSEPEAPDVTAIMPVIAVPAESEPALPEPARESSLPPRESGERTGLAAHAAGWPSFDEQGSGPADAAEPEARHEGGRRSRGKSLAEIRAALQLLEDARPSGRSGGRRRARHAEPDDVDDEAHFEFDSAPPFDSAASFGSPSSFDSPASPDLPAGSAGTAGSSNAGSSERWPFDFGLGRSSSTADTATSGSGPSTADSGFASLGDSDPASAPPMSASAAAPGSEPPADPEPQAEATHPEFAPPEPPPAPVADLPALREVGERAARDEPVGEIGLADLLAEALVAYENGRRSEAESRRSGASPAGHAESGVAGITGAHAAPATPRSSTSDSELTAPPARHRRAAIDSATGDPQSWTPQGY</sequence>
<evidence type="ECO:0000256" key="1">
    <source>
        <dbReference type="SAM" id="MobiDB-lite"/>
    </source>
</evidence>
<dbReference type="InterPro" id="IPR011990">
    <property type="entry name" value="TPR-like_helical_dom_sf"/>
</dbReference>
<reference evidence="2 3" key="1">
    <citation type="journal article" date="2019" name="Int. J. Syst. Evol. Microbiol.">
        <title>The Global Catalogue of Microorganisms (GCM) 10K type strain sequencing project: providing services to taxonomists for standard genome sequencing and annotation.</title>
        <authorList>
            <consortium name="The Broad Institute Genomics Platform"/>
            <consortium name="The Broad Institute Genome Sequencing Center for Infectious Disease"/>
            <person name="Wu L."/>
            <person name="Ma J."/>
        </authorList>
    </citation>
    <scope>NUCLEOTIDE SEQUENCE [LARGE SCALE GENOMIC DNA]</scope>
    <source>
        <strain evidence="2 3">JCM 9383</strain>
    </source>
</reference>
<feature type="compositionally biased region" description="Basic and acidic residues" evidence="1">
    <location>
        <begin position="504"/>
        <end position="570"/>
    </location>
</feature>
<feature type="compositionally biased region" description="Polar residues" evidence="1">
    <location>
        <begin position="378"/>
        <end position="402"/>
    </location>
</feature>
<evidence type="ECO:0000313" key="3">
    <source>
        <dbReference type="Proteomes" id="UP001500979"/>
    </source>
</evidence>
<name>A0ABN3VLP1_9PSEU</name>
<feature type="compositionally biased region" description="Low complexity" evidence="1">
    <location>
        <begin position="1085"/>
        <end position="1127"/>
    </location>
</feature>
<dbReference type="Proteomes" id="UP001500979">
    <property type="component" value="Unassembled WGS sequence"/>
</dbReference>
<feature type="region of interest" description="Disordered" evidence="1">
    <location>
        <begin position="1193"/>
        <end position="1264"/>
    </location>
</feature>
<accession>A0ABN3VLP1</accession>
<feature type="compositionally biased region" description="Low complexity" evidence="1">
    <location>
        <begin position="759"/>
        <end position="783"/>
    </location>
</feature>
<dbReference type="SUPFAM" id="SSF48452">
    <property type="entry name" value="TPR-like"/>
    <property type="match status" value="1"/>
</dbReference>
<gene>
    <name evidence="2" type="ORF">GCM10010470_60650</name>
</gene>
<feature type="compositionally biased region" description="Low complexity" evidence="1">
    <location>
        <begin position="877"/>
        <end position="892"/>
    </location>
</feature>
<feature type="compositionally biased region" description="Low complexity" evidence="1">
    <location>
        <begin position="658"/>
        <end position="679"/>
    </location>
</feature>
<feature type="compositionally biased region" description="Polar residues" evidence="1">
    <location>
        <begin position="1254"/>
        <end position="1264"/>
    </location>
</feature>
<protein>
    <submittedName>
        <fullName evidence="2">Uncharacterized protein</fullName>
    </submittedName>
</protein>
<feature type="compositionally biased region" description="Basic and acidic residues" evidence="1">
    <location>
        <begin position="704"/>
        <end position="722"/>
    </location>
</feature>
<proteinExistence type="predicted"/>
<organism evidence="2 3">
    <name type="scientific">Saccharopolyspora taberi</name>
    <dbReference type="NCBI Taxonomy" id="60895"/>
    <lineage>
        <taxon>Bacteria</taxon>
        <taxon>Bacillati</taxon>
        <taxon>Actinomycetota</taxon>
        <taxon>Actinomycetes</taxon>
        <taxon>Pseudonocardiales</taxon>
        <taxon>Pseudonocardiaceae</taxon>
        <taxon>Saccharopolyspora</taxon>
    </lineage>
</organism>
<feature type="compositionally biased region" description="Low complexity" evidence="1">
    <location>
        <begin position="691"/>
        <end position="703"/>
    </location>
</feature>
<feature type="compositionally biased region" description="Low complexity" evidence="1">
    <location>
        <begin position="1135"/>
        <end position="1144"/>
    </location>
</feature>
<feature type="region of interest" description="Disordered" evidence="1">
    <location>
        <begin position="370"/>
        <end position="607"/>
    </location>
</feature>
<dbReference type="Gene3D" id="1.25.40.10">
    <property type="entry name" value="Tetratricopeptide repeat domain"/>
    <property type="match status" value="1"/>
</dbReference>
<feature type="compositionally biased region" description="Pro residues" evidence="1">
    <location>
        <begin position="1145"/>
        <end position="1154"/>
    </location>
</feature>
<feature type="compositionally biased region" description="Polar residues" evidence="1">
    <location>
        <begin position="857"/>
        <end position="866"/>
    </location>
</feature>
<dbReference type="EMBL" id="BAAAUX010000031">
    <property type="protein sequence ID" value="GAA2817082.1"/>
    <property type="molecule type" value="Genomic_DNA"/>
</dbReference>
<feature type="compositionally biased region" description="Basic and acidic residues" evidence="1">
    <location>
        <begin position="1193"/>
        <end position="1202"/>
    </location>
</feature>
<feature type="compositionally biased region" description="Low complexity" evidence="1">
    <location>
        <begin position="1032"/>
        <end position="1073"/>
    </location>
</feature>